<keyword evidence="1" id="KW-0472">Membrane</keyword>
<keyword evidence="1" id="KW-1133">Transmembrane helix</keyword>
<evidence type="ECO:0000256" key="1">
    <source>
        <dbReference type="SAM" id="Phobius"/>
    </source>
</evidence>
<dbReference type="EMBL" id="QJNS01000090">
    <property type="protein sequence ID" value="RYO88231.1"/>
    <property type="molecule type" value="Genomic_DNA"/>
</dbReference>
<dbReference type="Proteomes" id="UP000294003">
    <property type="component" value="Unassembled WGS sequence"/>
</dbReference>
<organism evidence="2 3">
    <name type="scientific">Monosporascus cannonballus</name>
    <dbReference type="NCBI Taxonomy" id="155416"/>
    <lineage>
        <taxon>Eukaryota</taxon>
        <taxon>Fungi</taxon>
        <taxon>Dikarya</taxon>
        <taxon>Ascomycota</taxon>
        <taxon>Pezizomycotina</taxon>
        <taxon>Sordariomycetes</taxon>
        <taxon>Xylariomycetidae</taxon>
        <taxon>Xylariales</taxon>
        <taxon>Xylariales incertae sedis</taxon>
        <taxon>Monosporascus</taxon>
    </lineage>
</organism>
<reference evidence="2 3" key="1">
    <citation type="submission" date="2018-06" db="EMBL/GenBank/DDBJ databases">
        <title>Complete Genomes of Monosporascus.</title>
        <authorList>
            <person name="Robinson A.J."/>
            <person name="Natvig D.O."/>
        </authorList>
    </citation>
    <scope>NUCLEOTIDE SEQUENCE [LARGE SCALE GENOMIC DNA]</scope>
    <source>
        <strain evidence="2 3">CBS 609.92</strain>
    </source>
</reference>
<evidence type="ECO:0000313" key="3">
    <source>
        <dbReference type="Proteomes" id="UP000294003"/>
    </source>
</evidence>
<evidence type="ECO:0000313" key="2">
    <source>
        <dbReference type="EMBL" id="RYO88231.1"/>
    </source>
</evidence>
<protein>
    <submittedName>
        <fullName evidence="2">Uncharacterized protein</fullName>
    </submittedName>
</protein>
<comment type="caution">
    <text evidence="2">The sequence shown here is derived from an EMBL/GenBank/DDBJ whole genome shotgun (WGS) entry which is preliminary data.</text>
</comment>
<name>A0ABY0H9F8_9PEZI</name>
<feature type="transmembrane region" description="Helical" evidence="1">
    <location>
        <begin position="88"/>
        <end position="106"/>
    </location>
</feature>
<keyword evidence="3" id="KW-1185">Reference proteome</keyword>
<gene>
    <name evidence="2" type="ORF">DL762_003836</name>
</gene>
<accession>A0ABY0H9F8</accession>
<sequence>MRPPMAGLPNSEAPLSVPLKALGSTRRPLPTLPIEWDFTPVPRSRTTATSATAALSAMVCITVEPGHRGYVSPGTCNTNWDYDTNMELAVLFAVLLGVGAFHHGLLDRMVFGVRGPRVTIAFLCLSARVVMAGGACQQAYVLVFTAFAARFHYVAAQLKRKKYPLPMFRPWATTLATLYLSFALPTTRDIFQLASWQEGGKTGAIRSCRASGTFTHVRAVPRLGCDEGADVLSMNADVQ</sequence>
<proteinExistence type="predicted"/>
<keyword evidence="1" id="KW-0812">Transmembrane</keyword>